<proteinExistence type="predicted"/>
<keyword evidence="1" id="KW-0328">Glycosyltransferase</keyword>
<name>A0A9Q9FGA2_9FIRM</name>
<evidence type="ECO:0000259" key="3">
    <source>
        <dbReference type="Pfam" id="PF00535"/>
    </source>
</evidence>
<dbReference type="PANTHER" id="PTHR22916:SF51">
    <property type="entry name" value="GLYCOSYLTRANSFERASE EPSH-RELATED"/>
    <property type="match status" value="1"/>
</dbReference>
<organism evidence="4 5">
    <name type="scientific">Turicibacter bilis</name>
    <dbReference type="NCBI Taxonomy" id="2735723"/>
    <lineage>
        <taxon>Bacteria</taxon>
        <taxon>Bacillati</taxon>
        <taxon>Bacillota</taxon>
        <taxon>Erysipelotrichia</taxon>
        <taxon>Erysipelotrichales</taxon>
        <taxon>Turicibacteraceae</taxon>
        <taxon>Turicibacter</taxon>
    </lineage>
</organism>
<gene>
    <name evidence="4" type="ORF">J0J70_10830</name>
</gene>
<dbReference type="Gene3D" id="3.90.550.10">
    <property type="entry name" value="Spore Coat Polysaccharide Biosynthesis Protein SpsA, Chain A"/>
    <property type="match status" value="1"/>
</dbReference>
<dbReference type="SUPFAM" id="SSF53448">
    <property type="entry name" value="Nucleotide-diphospho-sugar transferases"/>
    <property type="match status" value="1"/>
</dbReference>
<feature type="domain" description="Glycosyltransferase 2-like" evidence="3">
    <location>
        <begin position="5"/>
        <end position="128"/>
    </location>
</feature>
<evidence type="ECO:0000313" key="5">
    <source>
        <dbReference type="Proteomes" id="UP001058072"/>
    </source>
</evidence>
<dbReference type="GO" id="GO:0016757">
    <property type="term" value="F:glycosyltransferase activity"/>
    <property type="evidence" value="ECO:0007669"/>
    <property type="project" value="UniProtKB-KW"/>
</dbReference>
<dbReference type="InterPro" id="IPR001173">
    <property type="entry name" value="Glyco_trans_2-like"/>
</dbReference>
<evidence type="ECO:0000256" key="2">
    <source>
        <dbReference type="ARBA" id="ARBA00022679"/>
    </source>
</evidence>
<dbReference type="PANTHER" id="PTHR22916">
    <property type="entry name" value="GLYCOSYLTRANSFERASE"/>
    <property type="match status" value="1"/>
</dbReference>
<dbReference type="RefSeq" id="WP_055305460.1">
    <property type="nucleotide sequence ID" value="NZ_CP071250.1"/>
</dbReference>
<dbReference type="InterPro" id="IPR029044">
    <property type="entry name" value="Nucleotide-diphossugar_trans"/>
</dbReference>
<protein>
    <submittedName>
        <fullName evidence="4">Glycosyltransferase family 2 protein</fullName>
    </submittedName>
</protein>
<dbReference type="Proteomes" id="UP001058072">
    <property type="component" value="Chromosome"/>
</dbReference>
<dbReference type="AlphaFoldDB" id="A0A9Q9FGA2"/>
<evidence type="ECO:0000313" key="4">
    <source>
        <dbReference type="EMBL" id="UUF08095.1"/>
    </source>
</evidence>
<dbReference type="Pfam" id="PF00535">
    <property type="entry name" value="Glycos_transf_2"/>
    <property type="match status" value="1"/>
</dbReference>
<dbReference type="EMBL" id="CP071250">
    <property type="protein sequence ID" value="UUF08095.1"/>
    <property type="molecule type" value="Genomic_DNA"/>
</dbReference>
<reference evidence="4" key="1">
    <citation type="submission" date="2021-03" db="EMBL/GenBank/DDBJ databases">
        <title>Comparative Genomics and Metabolomics in the genus Turicibacter.</title>
        <authorList>
            <person name="Maki J."/>
            <person name="Looft T."/>
        </authorList>
    </citation>
    <scope>NUCLEOTIDE SEQUENCE</scope>
    <source>
        <strain evidence="4">ISU324</strain>
    </source>
</reference>
<accession>A0A9Q9FGA2</accession>
<sequence length="320" mass="37248">MAKISIIVPIYNVEKYLKRCLYSLVNQTFQDLEIICVNDGSPDQSQKIIDQFTLDYPGKVISVQKINGGLADARNYGLNYVTGEYVLFIDSDDWIERDMCEKMYQVVHQEGADLVVCDIKNVYEDGRSVYISCGDFKVGNVETLPSVLTIDNSACNKLFKKTLFDDVKFPVGIWYEDLGCIPIVLSKAQKIVKVNEAFYNYFQREGSIMNTYSEKSLDIYKALKLIEDNFKGNYQSEIEFLYIKNLMLYGCSRNLTVENGDRYINHAVDFMRNHFSSWLKNEYVKNLSAKDRFILWLYSKKQFNMVRQLLSLKKTLRRLK</sequence>
<keyword evidence="2" id="KW-0808">Transferase</keyword>
<dbReference type="CDD" id="cd00761">
    <property type="entry name" value="Glyco_tranf_GTA_type"/>
    <property type="match status" value="1"/>
</dbReference>
<evidence type="ECO:0000256" key="1">
    <source>
        <dbReference type="ARBA" id="ARBA00022676"/>
    </source>
</evidence>